<dbReference type="InterPro" id="IPR032675">
    <property type="entry name" value="LRR_dom_sf"/>
</dbReference>
<evidence type="ECO:0000313" key="2">
    <source>
        <dbReference type="EMBL" id="RJE21125.1"/>
    </source>
</evidence>
<protein>
    <submittedName>
        <fullName evidence="2">Uncharacterized protein</fullName>
    </submittedName>
</protein>
<name>A0A3A2ZT21_9EURO</name>
<reference evidence="3" key="1">
    <citation type="submission" date="2017-02" db="EMBL/GenBank/DDBJ databases">
        <authorList>
            <person name="Tafer H."/>
            <person name="Lopandic K."/>
        </authorList>
    </citation>
    <scope>NUCLEOTIDE SEQUENCE [LARGE SCALE GENOMIC DNA]</scope>
    <source>
        <strain evidence="3">CBS 366.77</strain>
    </source>
</reference>
<dbReference type="STRING" id="2070753.A0A3A2ZT21"/>
<accession>A0A3A2ZT21</accession>
<dbReference type="EMBL" id="MVGC01000250">
    <property type="protein sequence ID" value="RJE21125.1"/>
    <property type="molecule type" value="Genomic_DNA"/>
</dbReference>
<evidence type="ECO:0000313" key="3">
    <source>
        <dbReference type="Proteomes" id="UP000266188"/>
    </source>
</evidence>
<proteinExistence type="predicted"/>
<dbReference type="SUPFAM" id="SSF52058">
    <property type="entry name" value="L domain-like"/>
    <property type="match status" value="1"/>
</dbReference>
<comment type="caution">
    <text evidence="2">The sequence shown here is derived from an EMBL/GenBank/DDBJ whole genome shotgun (WGS) entry which is preliminary data.</text>
</comment>
<feature type="region of interest" description="Disordered" evidence="1">
    <location>
        <begin position="459"/>
        <end position="483"/>
    </location>
</feature>
<dbReference type="Proteomes" id="UP000266188">
    <property type="component" value="Unassembled WGS sequence"/>
</dbReference>
<dbReference type="Gene3D" id="3.80.10.10">
    <property type="entry name" value="Ribonuclease Inhibitor"/>
    <property type="match status" value="1"/>
</dbReference>
<dbReference type="AlphaFoldDB" id="A0A3A2ZT21"/>
<dbReference type="OrthoDB" id="2520703at2759"/>
<gene>
    <name evidence="2" type="ORF">PHISCL_06530</name>
</gene>
<keyword evidence="3" id="KW-1185">Reference proteome</keyword>
<evidence type="ECO:0000256" key="1">
    <source>
        <dbReference type="SAM" id="MobiDB-lite"/>
    </source>
</evidence>
<sequence length="483" mass="54310">MTLKEGTDIPTEILQLIFTRFCIHCRGETDFPGPEQDPNQPSWYSLERHTLFSLCLTSRRFCDIAQPILYHEFALGYGHSLRSKLYSWDGRLTSFLRTVKNRRDLASLVKWIFIHPDLLGPIYDEDTRDVPQRPRRVYELAKTRALHRVGDLVAILLAQLSKLERCSLLFGGISTETVRTSALQAAGVSSLPITTVDVSGSATRRTAADYLFSLDYRARPFIELSKRLETLNLHMCGSTWSPSPVPFLPNLTTLRITHSRLTDGDLKRLLSSCTGLQNFVYEATYPSSPSWRQCTMEFGLDHFNASNAVTDLNRFHATLKSLHLDLRSRLLIPFDPNRDSQQAFSFRDFTALEHLFLNLSELYDMSSNESSEDSQVLVKLLPPDIKSLHLAGYIGNSLGRLAIGLLSLADAASEGLFPRLEEVRCDAEQKFDEAHGVGAVFAAAGVDFGYESWAHSEPTLRETDMSPPSYEPLPLPSDDDSDL</sequence>
<organism evidence="2 3">
    <name type="scientific">Aspergillus sclerotialis</name>
    <dbReference type="NCBI Taxonomy" id="2070753"/>
    <lineage>
        <taxon>Eukaryota</taxon>
        <taxon>Fungi</taxon>
        <taxon>Dikarya</taxon>
        <taxon>Ascomycota</taxon>
        <taxon>Pezizomycotina</taxon>
        <taxon>Eurotiomycetes</taxon>
        <taxon>Eurotiomycetidae</taxon>
        <taxon>Eurotiales</taxon>
        <taxon>Aspergillaceae</taxon>
        <taxon>Aspergillus</taxon>
        <taxon>Aspergillus subgen. Polypaecilum</taxon>
    </lineage>
</organism>